<name>A0A1G2DXI9_9BACT</name>
<accession>A0A1G2DXI9</accession>
<organism evidence="3 4">
    <name type="scientific">Candidatus Nealsonbacteria bacterium RBG_13_36_15</name>
    <dbReference type="NCBI Taxonomy" id="1801660"/>
    <lineage>
        <taxon>Bacteria</taxon>
        <taxon>Candidatus Nealsoniibacteriota</taxon>
    </lineage>
</organism>
<sequence length="237" mass="27383">MRALSFIKEAALNLFFPKFCLSCQREGNYLCQDCFSTLDILEYQYCLCRKAQRLTRVGKCKFCYRKKLNGLYFATGYQSQLLKKLIHQFKYEPYVKELAEALASLIITHFKLSSKIPQFNQGWILMPIPLSVKREKKRGFNQAKEISKELSRKINLPLVNDTLFKTKETLPQVELEEKSRMENPQGAFAVKNKEYIKDKKILLVDDVYTTGATMEEAARVLKEAGAKEVWGVVIARG</sequence>
<dbReference type="InterPro" id="IPR000836">
    <property type="entry name" value="PRTase_dom"/>
</dbReference>
<dbReference type="InterPro" id="IPR051910">
    <property type="entry name" value="ComF/GntX_DNA_util-trans"/>
</dbReference>
<proteinExistence type="inferred from homology"/>
<dbReference type="EMBL" id="MHLV01000003">
    <property type="protein sequence ID" value="OGZ18112.1"/>
    <property type="molecule type" value="Genomic_DNA"/>
</dbReference>
<dbReference type="AlphaFoldDB" id="A0A1G2DXI9"/>
<dbReference type="Proteomes" id="UP000176752">
    <property type="component" value="Unassembled WGS sequence"/>
</dbReference>
<evidence type="ECO:0000313" key="3">
    <source>
        <dbReference type="EMBL" id="OGZ18112.1"/>
    </source>
</evidence>
<evidence type="ECO:0000259" key="2">
    <source>
        <dbReference type="Pfam" id="PF00156"/>
    </source>
</evidence>
<dbReference type="SUPFAM" id="SSF53271">
    <property type="entry name" value="PRTase-like"/>
    <property type="match status" value="1"/>
</dbReference>
<dbReference type="PANTHER" id="PTHR47505:SF1">
    <property type="entry name" value="DNA UTILIZATION PROTEIN YHGH"/>
    <property type="match status" value="1"/>
</dbReference>
<dbReference type="Gene3D" id="3.40.50.2020">
    <property type="match status" value="1"/>
</dbReference>
<evidence type="ECO:0000256" key="1">
    <source>
        <dbReference type="ARBA" id="ARBA00008007"/>
    </source>
</evidence>
<evidence type="ECO:0000313" key="4">
    <source>
        <dbReference type="Proteomes" id="UP000176752"/>
    </source>
</evidence>
<comment type="caution">
    <text evidence="3">The sequence shown here is derived from an EMBL/GenBank/DDBJ whole genome shotgun (WGS) entry which is preliminary data.</text>
</comment>
<dbReference type="PANTHER" id="PTHR47505">
    <property type="entry name" value="DNA UTILIZATION PROTEIN YHGH"/>
    <property type="match status" value="1"/>
</dbReference>
<comment type="similarity">
    <text evidence="1">Belongs to the ComF/GntX family.</text>
</comment>
<gene>
    <name evidence="3" type="ORF">A2Z78_01470</name>
</gene>
<feature type="domain" description="Phosphoribosyltransferase" evidence="2">
    <location>
        <begin position="137"/>
        <end position="234"/>
    </location>
</feature>
<reference evidence="3 4" key="1">
    <citation type="journal article" date="2016" name="Nat. Commun.">
        <title>Thousands of microbial genomes shed light on interconnected biogeochemical processes in an aquifer system.</title>
        <authorList>
            <person name="Anantharaman K."/>
            <person name="Brown C.T."/>
            <person name="Hug L.A."/>
            <person name="Sharon I."/>
            <person name="Castelle C.J."/>
            <person name="Probst A.J."/>
            <person name="Thomas B.C."/>
            <person name="Singh A."/>
            <person name="Wilkins M.J."/>
            <person name="Karaoz U."/>
            <person name="Brodie E.L."/>
            <person name="Williams K.H."/>
            <person name="Hubbard S.S."/>
            <person name="Banfield J.F."/>
        </authorList>
    </citation>
    <scope>NUCLEOTIDE SEQUENCE [LARGE SCALE GENOMIC DNA]</scope>
</reference>
<dbReference type="InterPro" id="IPR029057">
    <property type="entry name" value="PRTase-like"/>
</dbReference>
<dbReference type="CDD" id="cd06223">
    <property type="entry name" value="PRTases_typeI"/>
    <property type="match status" value="1"/>
</dbReference>
<dbReference type="Pfam" id="PF00156">
    <property type="entry name" value="Pribosyltran"/>
    <property type="match status" value="1"/>
</dbReference>
<protein>
    <recommendedName>
        <fullName evidence="2">Phosphoribosyltransferase domain-containing protein</fullName>
    </recommendedName>
</protein>
<dbReference type="STRING" id="1801660.A2Z78_01470"/>